<proteinExistence type="predicted"/>
<evidence type="ECO:0000313" key="2">
    <source>
        <dbReference type="EMBL" id="KCW46965.1"/>
    </source>
</evidence>
<dbReference type="EMBL" id="KK198763">
    <property type="protein sequence ID" value="KCW46965.1"/>
    <property type="molecule type" value="Genomic_DNA"/>
</dbReference>
<reference evidence="2" key="1">
    <citation type="submission" date="2013-07" db="EMBL/GenBank/DDBJ databases">
        <title>The genome of Eucalyptus grandis.</title>
        <authorList>
            <person name="Schmutz J."/>
            <person name="Hayes R."/>
            <person name="Myburg A."/>
            <person name="Tuskan G."/>
            <person name="Grattapaglia D."/>
            <person name="Rokhsar D.S."/>
        </authorList>
    </citation>
    <scope>NUCLEOTIDE SEQUENCE</scope>
    <source>
        <tissue evidence="2">Leaf extractions</tissue>
    </source>
</reference>
<dbReference type="InParanoid" id="A0A059A0X7"/>
<feature type="region of interest" description="Disordered" evidence="1">
    <location>
        <begin position="33"/>
        <end position="60"/>
    </location>
</feature>
<organism evidence="2">
    <name type="scientific">Eucalyptus grandis</name>
    <name type="common">Flooded gum</name>
    <dbReference type="NCBI Taxonomy" id="71139"/>
    <lineage>
        <taxon>Eukaryota</taxon>
        <taxon>Viridiplantae</taxon>
        <taxon>Streptophyta</taxon>
        <taxon>Embryophyta</taxon>
        <taxon>Tracheophyta</taxon>
        <taxon>Spermatophyta</taxon>
        <taxon>Magnoliopsida</taxon>
        <taxon>eudicotyledons</taxon>
        <taxon>Gunneridae</taxon>
        <taxon>Pentapetalae</taxon>
        <taxon>rosids</taxon>
        <taxon>malvids</taxon>
        <taxon>Myrtales</taxon>
        <taxon>Myrtaceae</taxon>
        <taxon>Myrtoideae</taxon>
        <taxon>Eucalypteae</taxon>
        <taxon>Eucalyptus</taxon>
    </lineage>
</organism>
<name>A0A059A0X7_EUCGR</name>
<protein>
    <submittedName>
        <fullName evidence="2">Uncharacterized protein</fullName>
    </submittedName>
</protein>
<gene>
    <name evidence="2" type="ORF">EUGRSUZ_K00775</name>
</gene>
<evidence type="ECO:0000256" key="1">
    <source>
        <dbReference type="SAM" id="MobiDB-lite"/>
    </source>
</evidence>
<dbReference type="AlphaFoldDB" id="A0A059A0X7"/>
<sequence>MPIERKSSSDWRGGSLRRTVFSLEIFRAIPTAQQRKLQRKRKSRRQRSTTRRGRRGDGRRVRFYCCPPPDSFSMCSSTAQSMTVSVRTIIDGVLGCKKTLGNRARWHAFHDFEVAKPPVV</sequence>
<dbReference type="Gramene" id="KCW46965">
    <property type="protein sequence ID" value="KCW46965"/>
    <property type="gene ID" value="EUGRSUZ_K00775"/>
</dbReference>
<accession>A0A059A0X7</accession>
<feature type="compositionally biased region" description="Basic residues" evidence="1">
    <location>
        <begin position="36"/>
        <end position="54"/>
    </location>
</feature>